<accession>A0A098VUV0</accession>
<dbReference type="SFLD" id="SFLDS00005">
    <property type="entry name" value="Isoprenoid_Synthase_Type_I"/>
    <property type="match status" value="1"/>
</dbReference>
<keyword evidence="5" id="KW-0460">Magnesium</keyword>
<evidence type="ECO:0000256" key="6">
    <source>
        <dbReference type="ARBA" id="ARBA00023229"/>
    </source>
</evidence>
<dbReference type="HOGENOM" id="CLU_014015_1_2_1"/>
<gene>
    <name evidence="8" type="ORF">DI09_34p170</name>
</gene>
<dbReference type="GO" id="GO:0046872">
    <property type="term" value="F:metal ion binding"/>
    <property type="evidence" value="ECO:0007669"/>
    <property type="project" value="UniProtKB-KW"/>
</dbReference>
<sequence length="448" mass="50160">MKCFVSSNCTCYNGPLYRSRASFSIAVKWLTSMKGKLLQAPFRKKAPPILNPFITQDLQNTRHNLDGNSPQIEAFPSVQKRLPCCSNSWDSILYSAERHLNEASASGLLNSPGGFLSEAGKEFIDGRSEKEYFASIFFKLKATIGNEGHPLLNTVNSYYLQAGGKRVRPLMILLLSLSYFKQNSSAAPWTSFQKLAQISELMHTASLMHDDVIDNAHSRRSLLSAPFLFGNKAAILSGDYLLASAAILLARLNSLHIFDLMCQIICDLARGELMQMDVPPNEKFSLDYYLEKSYRKTACLMAKSFQSASILAGQSEQLQKASYPQISPKSQIVDDILDYQVSSQDFGKTTAKDLIDGHLTAPFLYAIQEDPTLARLYDSEFANHGEIDLAFEIITKRTKAIEKAKFLAKEYQERALAQLELIKKSLTPADDSINFLVELTKTLTNRRR</sequence>
<reference evidence="8 9" key="1">
    <citation type="submission" date="2014-04" db="EMBL/GenBank/DDBJ databases">
        <title>A new species of microsporidia sheds light on the evolution of extreme parasitism.</title>
        <authorList>
            <person name="Haag K.L."/>
            <person name="James T.Y."/>
            <person name="Larsson R."/>
            <person name="Schaer T.M."/>
            <person name="Refardt D."/>
            <person name="Pombert J.-F."/>
            <person name="Ebert D."/>
        </authorList>
    </citation>
    <scope>NUCLEOTIDE SEQUENCE [LARGE SCALE GENOMIC DNA]</scope>
    <source>
        <strain evidence="8 9">UGP3</strain>
        <tissue evidence="8">Spores</tissue>
    </source>
</reference>
<comment type="caution">
    <text evidence="8">The sequence shown here is derived from an EMBL/GenBank/DDBJ whole genome shotgun (WGS) entry which is preliminary data.</text>
</comment>
<dbReference type="CDD" id="cd00685">
    <property type="entry name" value="Trans_IPPS_HT"/>
    <property type="match status" value="1"/>
</dbReference>
<evidence type="ECO:0000256" key="7">
    <source>
        <dbReference type="RuleBase" id="RU004466"/>
    </source>
</evidence>
<dbReference type="PANTHER" id="PTHR12001:SF69">
    <property type="entry name" value="ALL TRANS-POLYPRENYL-DIPHOSPHATE SYNTHASE PDSS1"/>
    <property type="match status" value="1"/>
</dbReference>
<evidence type="ECO:0000256" key="4">
    <source>
        <dbReference type="ARBA" id="ARBA00022723"/>
    </source>
</evidence>
<dbReference type="Pfam" id="PF00348">
    <property type="entry name" value="polyprenyl_synt"/>
    <property type="match status" value="1"/>
</dbReference>
<dbReference type="EMBL" id="JMKJ01000277">
    <property type="protein sequence ID" value="KGG51466.1"/>
    <property type="molecule type" value="Genomic_DNA"/>
</dbReference>
<keyword evidence="3 7" id="KW-0808">Transferase</keyword>
<dbReference type="GO" id="GO:0006744">
    <property type="term" value="P:ubiquinone biosynthetic process"/>
    <property type="evidence" value="ECO:0007669"/>
    <property type="project" value="TreeGrafter"/>
</dbReference>
<evidence type="ECO:0000256" key="2">
    <source>
        <dbReference type="ARBA" id="ARBA00006706"/>
    </source>
</evidence>
<dbReference type="InterPro" id="IPR000092">
    <property type="entry name" value="Polyprenyl_synt"/>
</dbReference>
<organism evidence="8 9">
    <name type="scientific">Mitosporidium daphniae</name>
    <dbReference type="NCBI Taxonomy" id="1485682"/>
    <lineage>
        <taxon>Eukaryota</taxon>
        <taxon>Fungi</taxon>
        <taxon>Fungi incertae sedis</taxon>
        <taxon>Microsporidia</taxon>
        <taxon>Mitosporidium</taxon>
    </lineage>
</organism>
<dbReference type="GO" id="GO:1990234">
    <property type="term" value="C:transferase complex"/>
    <property type="evidence" value="ECO:0007669"/>
    <property type="project" value="TreeGrafter"/>
</dbReference>
<evidence type="ECO:0000256" key="1">
    <source>
        <dbReference type="ARBA" id="ARBA00001946"/>
    </source>
</evidence>
<dbReference type="PANTHER" id="PTHR12001">
    <property type="entry name" value="GERANYLGERANYL PYROPHOSPHATE SYNTHASE"/>
    <property type="match status" value="1"/>
</dbReference>
<keyword evidence="4" id="KW-0479">Metal-binding</keyword>
<name>A0A098VUV0_9MICR</name>
<evidence type="ECO:0000256" key="3">
    <source>
        <dbReference type="ARBA" id="ARBA00022679"/>
    </source>
</evidence>
<evidence type="ECO:0000313" key="9">
    <source>
        <dbReference type="Proteomes" id="UP000029725"/>
    </source>
</evidence>
<evidence type="ECO:0000256" key="5">
    <source>
        <dbReference type="ARBA" id="ARBA00022842"/>
    </source>
</evidence>
<keyword evidence="9" id="KW-1185">Reference proteome</keyword>
<dbReference type="SUPFAM" id="SSF48576">
    <property type="entry name" value="Terpenoid synthases"/>
    <property type="match status" value="1"/>
</dbReference>
<dbReference type="RefSeq" id="XP_013237893.1">
    <property type="nucleotide sequence ID" value="XM_013382439.1"/>
</dbReference>
<proteinExistence type="inferred from homology"/>
<dbReference type="Proteomes" id="UP000029725">
    <property type="component" value="Unassembled WGS sequence"/>
</dbReference>
<evidence type="ECO:0000313" key="8">
    <source>
        <dbReference type="EMBL" id="KGG51466.1"/>
    </source>
</evidence>
<dbReference type="VEuPathDB" id="MicrosporidiaDB:DI09_34p170"/>
<dbReference type="Gene3D" id="1.10.600.10">
    <property type="entry name" value="Farnesyl Diphosphate Synthase"/>
    <property type="match status" value="1"/>
</dbReference>
<dbReference type="GO" id="GO:0008299">
    <property type="term" value="P:isoprenoid biosynthetic process"/>
    <property type="evidence" value="ECO:0007669"/>
    <property type="project" value="UniProtKB-KW"/>
</dbReference>
<keyword evidence="6" id="KW-0414">Isoprene biosynthesis</keyword>
<comment type="cofactor">
    <cofactor evidence="1">
        <name>Mg(2+)</name>
        <dbReference type="ChEBI" id="CHEBI:18420"/>
    </cofactor>
</comment>
<protein>
    <submittedName>
        <fullName evidence="8">Uncharacterized protein</fullName>
    </submittedName>
</protein>
<dbReference type="AlphaFoldDB" id="A0A098VUV0"/>
<comment type="similarity">
    <text evidence="2 7">Belongs to the FPP/GGPP synthase family.</text>
</comment>
<dbReference type="GO" id="GO:0004659">
    <property type="term" value="F:prenyltransferase activity"/>
    <property type="evidence" value="ECO:0007669"/>
    <property type="project" value="InterPro"/>
</dbReference>
<dbReference type="OrthoDB" id="9927103at2759"/>
<dbReference type="InterPro" id="IPR008949">
    <property type="entry name" value="Isoprenoid_synthase_dom_sf"/>
</dbReference>
<dbReference type="GeneID" id="25259646"/>